<name>A0A9W8NXP4_9AGAR</name>
<dbReference type="Gene3D" id="3.90.79.10">
    <property type="entry name" value="Nucleoside Triphosphate Pyrophosphohydrolase"/>
    <property type="match status" value="1"/>
</dbReference>
<evidence type="ECO:0000259" key="3">
    <source>
        <dbReference type="PROSITE" id="PS51462"/>
    </source>
</evidence>
<proteinExistence type="predicted"/>
<feature type="region of interest" description="Disordered" evidence="2">
    <location>
        <begin position="1"/>
        <end position="41"/>
    </location>
</feature>
<dbReference type="Proteomes" id="UP001142393">
    <property type="component" value="Unassembled WGS sequence"/>
</dbReference>
<dbReference type="InterPro" id="IPR020084">
    <property type="entry name" value="NUDIX_hydrolase_CS"/>
</dbReference>
<comment type="caution">
    <text evidence="4">The sequence shown here is derived from an EMBL/GenBank/DDBJ whole genome shotgun (WGS) entry which is preliminary data.</text>
</comment>
<evidence type="ECO:0000256" key="2">
    <source>
        <dbReference type="SAM" id="MobiDB-lite"/>
    </source>
</evidence>
<dbReference type="EMBL" id="JANVFU010000009">
    <property type="protein sequence ID" value="KAJ3742839.1"/>
    <property type="molecule type" value="Genomic_DNA"/>
</dbReference>
<sequence>MSIFRSRPSKNSNNSSSPVPSTSSGTSSQPPNSLPTTQKPSSSLIANSFRRLQPQLRPFRPLVFSRWSSPSIPHSGWACEDFMVGVGMMIIQPSTNKMVILYDHSRPGCFFLPRGRKDVGETLQEAVLREAYEESGFKVEFLPLYKINRQPTPPAQRAAGLKPDTEPIYMTARNWGPKVRQGKVVDNGGEYFVSWFIGQIPENPVHHKGVGMPDEQGYQSFLVTFNHGLNIINSEERPVVQYALNVYGQHTSLVEEIALLEASGAEEMTGSEGPILAEAAASGSGSGG</sequence>
<protein>
    <recommendedName>
        <fullName evidence="3">Nudix hydrolase domain-containing protein</fullName>
    </recommendedName>
</protein>
<gene>
    <name evidence="4" type="ORF">DFH05DRAFT_1498187</name>
</gene>
<dbReference type="Pfam" id="PF00293">
    <property type="entry name" value="NUDIX"/>
    <property type="match status" value="1"/>
</dbReference>
<organism evidence="4 5">
    <name type="scientific">Lentinula detonsa</name>
    <dbReference type="NCBI Taxonomy" id="2804962"/>
    <lineage>
        <taxon>Eukaryota</taxon>
        <taxon>Fungi</taxon>
        <taxon>Dikarya</taxon>
        <taxon>Basidiomycota</taxon>
        <taxon>Agaricomycotina</taxon>
        <taxon>Agaricomycetes</taxon>
        <taxon>Agaricomycetidae</taxon>
        <taxon>Agaricales</taxon>
        <taxon>Marasmiineae</taxon>
        <taxon>Omphalotaceae</taxon>
        <taxon>Lentinula</taxon>
    </lineage>
</organism>
<dbReference type="CDD" id="cd02883">
    <property type="entry name" value="NUDIX_Hydrolase"/>
    <property type="match status" value="1"/>
</dbReference>
<feature type="domain" description="Nudix hydrolase" evidence="3">
    <location>
        <begin position="81"/>
        <end position="245"/>
    </location>
</feature>
<feature type="compositionally biased region" description="Low complexity" evidence="2">
    <location>
        <begin position="279"/>
        <end position="288"/>
    </location>
</feature>
<dbReference type="SUPFAM" id="SSF55811">
    <property type="entry name" value="Nudix"/>
    <property type="match status" value="1"/>
</dbReference>
<accession>A0A9W8NXP4</accession>
<dbReference type="PROSITE" id="PS51462">
    <property type="entry name" value="NUDIX"/>
    <property type="match status" value="1"/>
</dbReference>
<keyword evidence="1" id="KW-0378">Hydrolase</keyword>
<evidence type="ECO:0000256" key="1">
    <source>
        <dbReference type="ARBA" id="ARBA00022801"/>
    </source>
</evidence>
<dbReference type="GO" id="GO:0016787">
    <property type="term" value="F:hydrolase activity"/>
    <property type="evidence" value="ECO:0007669"/>
    <property type="project" value="UniProtKB-KW"/>
</dbReference>
<dbReference type="AlphaFoldDB" id="A0A9W8NXP4"/>
<evidence type="ECO:0000313" key="5">
    <source>
        <dbReference type="Proteomes" id="UP001142393"/>
    </source>
</evidence>
<dbReference type="InterPro" id="IPR000086">
    <property type="entry name" value="NUDIX_hydrolase_dom"/>
</dbReference>
<reference evidence="4 5" key="1">
    <citation type="journal article" date="2023" name="Proc. Natl. Acad. Sci. U.S.A.">
        <title>A global phylogenomic analysis of the shiitake genus Lentinula.</title>
        <authorList>
            <person name="Sierra-Patev S."/>
            <person name="Min B."/>
            <person name="Naranjo-Ortiz M."/>
            <person name="Looney B."/>
            <person name="Konkel Z."/>
            <person name="Slot J.C."/>
            <person name="Sakamoto Y."/>
            <person name="Steenwyk J.L."/>
            <person name="Rokas A."/>
            <person name="Carro J."/>
            <person name="Camarero S."/>
            <person name="Ferreira P."/>
            <person name="Molpeceres G."/>
            <person name="Ruiz-Duenas F.J."/>
            <person name="Serrano A."/>
            <person name="Henrissat B."/>
            <person name="Drula E."/>
            <person name="Hughes K.W."/>
            <person name="Mata J.L."/>
            <person name="Ishikawa N.K."/>
            <person name="Vargas-Isla R."/>
            <person name="Ushijima S."/>
            <person name="Smith C.A."/>
            <person name="Donoghue J."/>
            <person name="Ahrendt S."/>
            <person name="Andreopoulos W."/>
            <person name="He G."/>
            <person name="LaButti K."/>
            <person name="Lipzen A."/>
            <person name="Ng V."/>
            <person name="Riley R."/>
            <person name="Sandor L."/>
            <person name="Barry K."/>
            <person name="Martinez A.T."/>
            <person name="Xiao Y."/>
            <person name="Gibbons J.G."/>
            <person name="Terashima K."/>
            <person name="Grigoriev I.V."/>
            <person name="Hibbett D."/>
        </authorList>
    </citation>
    <scope>NUCLEOTIDE SEQUENCE [LARGE SCALE GENOMIC DNA]</scope>
    <source>
        <strain evidence="4 5">TFB7810</strain>
    </source>
</reference>
<feature type="compositionally biased region" description="Low complexity" evidence="2">
    <location>
        <begin position="9"/>
        <end position="31"/>
    </location>
</feature>
<evidence type="ECO:0000313" key="4">
    <source>
        <dbReference type="EMBL" id="KAJ3742839.1"/>
    </source>
</evidence>
<dbReference type="InterPro" id="IPR015797">
    <property type="entry name" value="NUDIX_hydrolase-like_dom_sf"/>
</dbReference>
<keyword evidence="5" id="KW-1185">Reference proteome</keyword>
<feature type="region of interest" description="Disordered" evidence="2">
    <location>
        <begin position="269"/>
        <end position="288"/>
    </location>
</feature>
<dbReference type="PROSITE" id="PS00893">
    <property type="entry name" value="NUDIX_BOX"/>
    <property type="match status" value="1"/>
</dbReference>